<protein>
    <submittedName>
        <fullName evidence="2">Chemotaxis protein CheW</fullName>
    </submittedName>
</protein>
<dbReference type="GO" id="GO:0007165">
    <property type="term" value="P:signal transduction"/>
    <property type="evidence" value="ECO:0007669"/>
    <property type="project" value="InterPro"/>
</dbReference>
<dbReference type="InterPro" id="IPR002545">
    <property type="entry name" value="CheW-lke_dom"/>
</dbReference>
<dbReference type="PROSITE" id="PS50851">
    <property type="entry name" value="CHEW"/>
    <property type="match status" value="1"/>
</dbReference>
<dbReference type="Proteomes" id="UP001139447">
    <property type="component" value="Unassembled WGS sequence"/>
</dbReference>
<dbReference type="SMART" id="SM00260">
    <property type="entry name" value="CheW"/>
    <property type="match status" value="1"/>
</dbReference>
<dbReference type="AlphaFoldDB" id="A0A9X2ALV5"/>
<sequence length="177" mass="18923">MANREALRELQTRLASRLQAARTAGVSASWLAVEAAGAKYLFPLSQSGEIFPWSSTQPVPYTRPWFLGVANLRGGLYGVVDLAGFVAGGSPSSARSEATRAESRLVALNAVLEINCALLIDRLAGLRNVEAFTASARPPDGAPDYFGNGYTDSNGAYWQEINLQSLSQQPQFLSISA</sequence>
<comment type="caution">
    <text evidence="2">The sequence shown here is derived from an EMBL/GenBank/DDBJ whole genome shotgun (WGS) entry which is preliminary data.</text>
</comment>
<accession>A0A9X2ALV5</accession>
<evidence type="ECO:0000259" key="1">
    <source>
        <dbReference type="PROSITE" id="PS50851"/>
    </source>
</evidence>
<evidence type="ECO:0000313" key="2">
    <source>
        <dbReference type="EMBL" id="MCJ0762065.1"/>
    </source>
</evidence>
<dbReference type="GO" id="GO:0006935">
    <property type="term" value="P:chemotaxis"/>
    <property type="evidence" value="ECO:0007669"/>
    <property type="project" value="InterPro"/>
</dbReference>
<dbReference type="Pfam" id="PF01584">
    <property type="entry name" value="CheW"/>
    <property type="match status" value="1"/>
</dbReference>
<organism evidence="2 3">
    <name type="scientific">Variovorax terrae</name>
    <dbReference type="NCBI Taxonomy" id="2923278"/>
    <lineage>
        <taxon>Bacteria</taxon>
        <taxon>Pseudomonadati</taxon>
        <taxon>Pseudomonadota</taxon>
        <taxon>Betaproteobacteria</taxon>
        <taxon>Burkholderiales</taxon>
        <taxon>Comamonadaceae</taxon>
        <taxon>Variovorax</taxon>
    </lineage>
</organism>
<feature type="domain" description="CheW-like" evidence="1">
    <location>
        <begin position="27"/>
        <end position="172"/>
    </location>
</feature>
<keyword evidence="3" id="KW-1185">Reference proteome</keyword>
<dbReference type="RefSeq" id="WP_243303982.1">
    <property type="nucleotide sequence ID" value="NZ_JALGBI010000001.1"/>
</dbReference>
<dbReference type="EMBL" id="JALGBI010000001">
    <property type="protein sequence ID" value="MCJ0762065.1"/>
    <property type="molecule type" value="Genomic_DNA"/>
</dbReference>
<evidence type="ECO:0000313" key="3">
    <source>
        <dbReference type="Proteomes" id="UP001139447"/>
    </source>
</evidence>
<dbReference type="InterPro" id="IPR036061">
    <property type="entry name" value="CheW-like_dom_sf"/>
</dbReference>
<gene>
    <name evidence="2" type="ORF">MMF98_02465</name>
</gene>
<dbReference type="Gene3D" id="2.40.50.180">
    <property type="entry name" value="CheA-289, Domain 4"/>
    <property type="match status" value="1"/>
</dbReference>
<name>A0A9X2ALV5_9BURK</name>
<reference evidence="2" key="1">
    <citation type="submission" date="2022-03" db="EMBL/GenBank/DDBJ databases">
        <authorList>
            <person name="Woo C.Y."/>
        </authorList>
    </citation>
    <scope>NUCLEOTIDE SEQUENCE</scope>
    <source>
        <strain evidence="2">CYS-02</strain>
    </source>
</reference>
<proteinExistence type="predicted"/>
<dbReference type="SUPFAM" id="SSF50341">
    <property type="entry name" value="CheW-like"/>
    <property type="match status" value="1"/>
</dbReference>